<gene>
    <name evidence="10" type="ORF">QV13_07140</name>
</gene>
<feature type="transmembrane region" description="Helical" evidence="8">
    <location>
        <begin position="99"/>
        <end position="119"/>
    </location>
</feature>
<sequence length="563" mass="60634">MRRGLESPLLSLPAVAVIVIGVFLPMAVLAVYSLWPTVDQQIVPQWTLSNYARFFAAAVYWRVLLLSLLFAGLASAVTVCVTFPFAYFVATKVPPHQRLIWVLFAVLQFFTSYLIRVFAWMNLLGDTGLINQGLMQIGLIDQPLWIFGLNKAGIVITFVYLLFPLAFLTTFIALERSNPTVLEAAADLGARPWQGLLHVTLPIARTGILGGFVFGAIIILGDYVTPQLIGGTDGYLYSNIIQLQFGSSVQWGLGSALALILMTVVFGLLLLLRWATGGAAQVGTFSRAFTPARAPFLRAYSLLFLGFLYAPIVLLFIFAFNANPSIGFPFLGFTTQWFVAVFQDPLMIESMKNSLIVATTAVGISLVLGTVAAVQLARSPGRWRQISMAIVSLPIFLPPMLLGLAIIIGLNALGVERGLWTIVAGHTVLSLPIVTLLVLIRLEGLDPNFELAAMDLGATPTKAFLLVSVPQALPGIVAAALITFALSIDEFILTALVTGSDSTLPLYIFGQLRFSVTPAIVAVAVMLLTVSFILLVVGAFVSNIGQRKDKSSAAGPFSLDHAA</sequence>
<dbReference type="STRING" id="1566387.QV13_07140"/>
<keyword evidence="7 8" id="KW-0472">Membrane</keyword>
<dbReference type="InterPro" id="IPR000515">
    <property type="entry name" value="MetI-like"/>
</dbReference>
<evidence type="ECO:0000256" key="1">
    <source>
        <dbReference type="ARBA" id="ARBA00004651"/>
    </source>
</evidence>
<dbReference type="PANTHER" id="PTHR42929">
    <property type="entry name" value="INNER MEMBRANE ABC TRANSPORTER PERMEASE PROTEIN YDCU-RELATED-RELATED"/>
    <property type="match status" value="1"/>
</dbReference>
<protein>
    <recommendedName>
        <fullName evidence="9">ABC transmembrane type-1 domain-containing protein</fullName>
    </recommendedName>
</protein>
<evidence type="ECO:0000313" key="11">
    <source>
        <dbReference type="Proteomes" id="UP000094412"/>
    </source>
</evidence>
<dbReference type="PROSITE" id="PS50928">
    <property type="entry name" value="ABC_TM1"/>
    <property type="match status" value="2"/>
</dbReference>
<dbReference type="PANTHER" id="PTHR42929:SF1">
    <property type="entry name" value="INNER MEMBRANE ABC TRANSPORTER PERMEASE PROTEIN YDCU-RELATED"/>
    <property type="match status" value="1"/>
</dbReference>
<keyword evidence="5 8" id="KW-0812">Transmembrane</keyword>
<comment type="subcellular location">
    <subcellularLocation>
        <location evidence="1 8">Cell membrane</location>
        <topology evidence="1 8">Multi-pass membrane protein</topology>
    </subcellularLocation>
</comment>
<evidence type="ECO:0000313" key="10">
    <source>
        <dbReference type="EMBL" id="OCX21430.1"/>
    </source>
</evidence>
<keyword evidence="11" id="KW-1185">Reference proteome</keyword>
<feature type="transmembrane region" description="Helical" evidence="8">
    <location>
        <begin position="54"/>
        <end position="87"/>
    </location>
</feature>
<feature type="transmembrane region" description="Helical" evidence="8">
    <location>
        <begin position="386"/>
        <end position="407"/>
    </location>
</feature>
<organism evidence="10 11">
    <name type="scientific">Mesorhizobium hungaricum</name>
    <dbReference type="NCBI Taxonomy" id="1566387"/>
    <lineage>
        <taxon>Bacteria</taxon>
        <taxon>Pseudomonadati</taxon>
        <taxon>Pseudomonadota</taxon>
        <taxon>Alphaproteobacteria</taxon>
        <taxon>Hyphomicrobiales</taxon>
        <taxon>Phyllobacteriaceae</taxon>
        <taxon>Mesorhizobium</taxon>
    </lineage>
</organism>
<dbReference type="CDD" id="cd06261">
    <property type="entry name" value="TM_PBP2"/>
    <property type="match status" value="2"/>
</dbReference>
<accession>A0A1C2E339</accession>
<feature type="transmembrane region" description="Helical" evidence="8">
    <location>
        <begin position="195"/>
        <end position="220"/>
    </location>
</feature>
<proteinExistence type="inferred from homology"/>
<feature type="transmembrane region" description="Helical" evidence="8">
    <location>
        <begin position="296"/>
        <end position="320"/>
    </location>
</feature>
<dbReference type="SUPFAM" id="SSF161098">
    <property type="entry name" value="MetI-like"/>
    <property type="match status" value="2"/>
</dbReference>
<evidence type="ECO:0000259" key="9">
    <source>
        <dbReference type="PROSITE" id="PS50928"/>
    </source>
</evidence>
<feature type="domain" description="ABC transmembrane type-1" evidence="9">
    <location>
        <begin position="64"/>
        <end position="272"/>
    </location>
</feature>
<feature type="transmembrane region" description="Helical" evidence="8">
    <location>
        <begin position="253"/>
        <end position="275"/>
    </location>
</feature>
<feature type="transmembrane region" description="Helical" evidence="8">
    <location>
        <begin position="152"/>
        <end position="174"/>
    </location>
</feature>
<dbReference type="AlphaFoldDB" id="A0A1C2E339"/>
<dbReference type="GO" id="GO:0055085">
    <property type="term" value="P:transmembrane transport"/>
    <property type="evidence" value="ECO:0007669"/>
    <property type="project" value="InterPro"/>
</dbReference>
<keyword evidence="3 8" id="KW-0813">Transport</keyword>
<evidence type="ECO:0000256" key="3">
    <source>
        <dbReference type="ARBA" id="ARBA00022448"/>
    </source>
</evidence>
<feature type="domain" description="ABC transmembrane type-1" evidence="9">
    <location>
        <begin position="351"/>
        <end position="538"/>
    </location>
</feature>
<reference evidence="10 11" key="1">
    <citation type="submission" date="2016-08" db="EMBL/GenBank/DDBJ databases">
        <title>Whole genome sequence of Mesorhizobium sp. strain UASWS1009 isolated from industrial sewage.</title>
        <authorList>
            <person name="Crovadore J."/>
            <person name="Calmin G."/>
            <person name="Chablais R."/>
            <person name="Cochard B."/>
            <person name="Lefort F."/>
        </authorList>
    </citation>
    <scope>NUCLEOTIDE SEQUENCE [LARGE SCALE GENOMIC DNA]</scope>
    <source>
        <strain evidence="10 11">UASWS1009</strain>
    </source>
</reference>
<keyword evidence="6 8" id="KW-1133">Transmembrane helix</keyword>
<evidence type="ECO:0000256" key="5">
    <source>
        <dbReference type="ARBA" id="ARBA00022692"/>
    </source>
</evidence>
<feature type="transmembrane region" description="Helical" evidence="8">
    <location>
        <begin position="355"/>
        <end position="374"/>
    </location>
</feature>
<feature type="transmembrane region" description="Helical" evidence="8">
    <location>
        <begin position="462"/>
        <end position="484"/>
    </location>
</feature>
<name>A0A1C2E339_9HYPH</name>
<comment type="similarity">
    <text evidence="2">Belongs to the binding-protein-dependent transport system permease family. CysTW subfamily.</text>
</comment>
<dbReference type="Gene3D" id="1.10.3720.10">
    <property type="entry name" value="MetI-like"/>
    <property type="match status" value="2"/>
</dbReference>
<feature type="transmembrane region" description="Helical" evidence="8">
    <location>
        <begin position="419"/>
        <end position="442"/>
    </location>
</feature>
<evidence type="ECO:0000256" key="4">
    <source>
        <dbReference type="ARBA" id="ARBA00022475"/>
    </source>
</evidence>
<evidence type="ECO:0000256" key="2">
    <source>
        <dbReference type="ARBA" id="ARBA00007069"/>
    </source>
</evidence>
<dbReference type="Pfam" id="PF00528">
    <property type="entry name" value="BPD_transp_1"/>
    <property type="match status" value="2"/>
</dbReference>
<dbReference type="InterPro" id="IPR035906">
    <property type="entry name" value="MetI-like_sf"/>
</dbReference>
<evidence type="ECO:0000256" key="8">
    <source>
        <dbReference type="RuleBase" id="RU363032"/>
    </source>
</evidence>
<evidence type="ECO:0000256" key="7">
    <source>
        <dbReference type="ARBA" id="ARBA00023136"/>
    </source>
</evidence>
<feature type="transmembrane region" description="Helical" evidence="8">
    <location>
        <begin position="12"/>
        <end position="34"/>
    </location>
</feature>
<comment type="caution">
    <text evidence="10">The sequence shown here is derived from an EMBL/GenBank/DDBJ whole genome shotgun (WGS) entry which is preliminary data.</text>
</comment>
<dbReference type="Proteomes" id="UP000094412">
    <property type="component" value="Unassembled WGS sequence"/>
</dbReference>
<dbReference type="GO" id="GO:0005886">
    <property type="term" value="C:plasma membrane"/>
    <property type="evidence" value="ECO:0007669"/>
    <property type="project" value="UniProtKB-SubCell"/>
</dbReference>
<keyword evidence="4" id="KW-1003">Cell membrane</keyword>
<feature type="transmembrane region" description="Helical" evidence="8">
    <location>
        <begin position="516"/>
        <end position="541"/>
    </location>
</feature>
<dbReference type="EMBL" id="MDEO01000028">
    <property type="protein sequence ID" value="OCX21430.1"/>
    <property type="molecule type" value="Genomic_DNA"/>
</dbReference>
<evidence type="ECO:0000256" key="6">
    <source>
        <dbReference type="ARBA" id="ARBA00022989"/>
    </source>
</evidence>